<reference evidence="3" key="1">
    <citation type="submission" date="2023-10" db="EMBL/GenBank/DDBJ databases">
        <title>Genome assembly of Pristionchus species.</title>
        <authorList>
            <person name="Yoshida K."/>
            <person name="Sommer R.J."/>
        </authorList>
    </citation>
    <scope>NUCLEOTIDE SEQUENCE</scope>
    <source>
        <strain evidence="3">RS0144</strain>
    </source>
</reference>
<keyword evidence="1" id="KW-0472">Membrane</keyword>
<evidence type="ECO:0000313" key="3">
    <source>
        <dbReference type="EMBL" id="GMT00840.1"/>
    </source>
</evidence>
<organism evidence="3 4">
    <name type="scientific">Pristionchus entomophagus</name>
    <dbReference type="NCBI Taxonomy" id="358040"/>
    <lineage>
        <taxon>Eukaryota</taxon>
        <taxon>Metazoa</taxon>
        <taxon>Ecdysozoa</taxon>
        <taxon>Nematoda</taxon>
        <taxon>Chromadorea</taxon>
        <taxon>Rhabditida</taxon>
        <taxon>Rhabditina</taxon>
        <taxon>Diplogasteromorpha</taxon>
        <taxon>Diplogasteroidea</taxon>
        <taxon>Neodiplogasteridae</taxon>
        <taxon>Pristionchus</taxon>
    </lineage>
</organism>
<feature type="chain" id="PRO_5043439553" evidence="2">
    <location>
        <begin position="17"/>
        <end position="202"/>
    </location>
</feature>
<gene>
    <name evidence="3" type="ORF">PENTCL1PPCAC_23014</name>
</gene>
<keyword evidence="4" id="KW-1185">Reference proteome</keyword>
<sequence length="202" mass="23106">CLSSLLLLLLLHLVISHEGHDHYEEETELKICGEHRVTLTRTSKRRYAIESVGCWIHITRNSLDDEYVMKEPRVRAVSETEKKKMKPVDSPALCEVTENTNNIYYTCIKKGCEITTIHAILAVCEKQYLDDILFLCLVTFGICACISFPCLFCWACGQYRNIEEDRKRRLTKDTHHTKKLDTTFASSGETLASNPKSVMSAK</sequence>
<dbReference type="AlphaFoldDB" id="A0AAV5U3N0"/>
<dbReference type="EMBL" id="BTSX01000005">
    <property type="protein sequence ID" value="GMT00840.1"/>
    <property type="molecule type" value="Genomic_DNA"/>
</dbReference>
<comment type="caution">
    <text evidence="3">The sequence shown here is derived from an EMBL/GenBank/DDBJ whole genome shotgun (WGS) entry which is preliminary data.</text>
</comment>
<evidence type="ECO:0000256" key="1">
    <source>
        <dbReference type="SAM" id="Phobius"/>
    </source>
</evidence>
<evidence type="ECO:0000313" key="4">
    <source>
        <dbReference type="Proteomes" id="UP001432027"/>
    </source>
</evidence>
<protein>
    <submittedName>
        <fullName evidence="3">Uncharacterized protein</fullName>
    </submittedName>
</protein>
<dbReference type="Proteomes" id="UP001432027">
    <property type="component" value="Unassembled WGS sequence"/>
</dbReference>
<feature type="transmembrane region" description="Helical" evidence="1">
    <location>
        <begin position="132"/>
        <end position="157"/>
    </location>
</feature>
<accession>A0AAV5U3N0</accession>
<feature type="non-terminal residue" evidence="3">
    <location>
        <position position="1"/>
    </location>
</feature>
<proteinExistence type="predicted"/>
<name>A0AAV5U3N0_9BILA</name>
<keyword evidence="1" id="KW-1133">Transmembrane helix</keyword>
<feature type="signal peptide" evidence="2">
    <location>
        <begin position="1"/>
        <end position="16"/>
    </location>
</feature>
<keyword evidence="1" id="KW-0812">Transmembrane</keyword>
<keyword evidence="2" id="KW-0732">Signal</keyword>
<evidence type="ECO:0000256" key="2">
    <source>
        <dbReference type="SAM" id="SignalP"/>
    </source>
</evidence>